<comment type="caution">
    <text evidence="2">The sequence shown here is derived from an EMBL/GenBank/DDBJ whole genome shotgun (WGS) entry which is preliminary data.</text>
</comment>
<dbReference type="STRING" id="747682.MALL_0518"/>
<dbReference type="Proteomes" id="UP000004757">
    <property type="component" value="Unassembled WGS sequence"/>
</dbReference>
<gene>
    <name evidence="2" type="ORF">MALL_0518</name>
</gene>
<dbReference type="AlphaFoldDB" id="D4XWB3"/>
<sequence>MTITELLKVLNEKEFKTSIYGYDIEQVNKFFVDFSSNLYSHDIEFQKISNDYETLQKKYIELKQDAEKMKFDLKKQSDIIKGFTNGKK</sequence>
<proteinExistence type="predicted"/>
<evidence type="ECO:0000313" key="3">
    <source>
        <dbReference type="Proteomes" id="UP000004757"/>
    </source>
</evidence>
<keyword evidence="1" id="KW-0175">Coiled coil</keyword>
<dbReference type="eggNOG" id="ENOG5031ZI0">
    <property type="taxonomic scope" value="Bacteria"/>
</dbReference>
<dbReference type="OrthoDB" id="389699at2"/>
<dbReference type="EMBL" id="ADNC01000027">
    <property type="protein sequence ID" value="EFF41335.1"/>
    <property type="molecule type" value="Genomic_DNA"/>
</dbReference>
<keyword evidence="3" id="KW-1185">Reference proteome</keyword>
<organism evidence="2 3">
    <name type="scientific">Mycoplasmopsis alligatoris A21JP2</name>
    <dbReference type="NCBI Taxonomy" id="747682"/>
    <lineage>
        <taxon>Bacteria</taxon>
        <taxon>Bacillati</taxon>
        <taxon>Mycoplasmatota</taxon>
        <taxon>Mycoplasmoidales</taxon>
        <taxon>Metamycoplasmataceae</taxon>
        <taxon>Mycoplasmopsis</taxon>
    </lineage>
</organism>
<protein>
    <submittedName>
        <fullName evidence="2">Conserved domain protein</fullName>
    </submittedName>
</protein>
<evidence type="ECO:0000313" key="2">
    <source>
        <dbReference type="EMBL" id="EFF41335.1"/>
    </source>
</evidence>
<dbReference type="RefSeq" id="WP_005683972.1">
    <property type="nucleotide sequence ID" value="NZ_ADNC01000027.1"/>
</dbReference>
<name>D4XWB3_9BACT</name>
<evidence type="ECO:0000256" key="1">
    <source>
        <dbReference type="SAM" id="Coils"/>
    </source>
</evidence>
<feature type="coiled-coil region" evidence="1">
    <location>
        <begin position="45"/>
        <end position="72"/>
    </location>
</feature>
<reference evidence="2 3" key="1">
    <citation type="submission" date="2010-03" db="EMBL/GenBank/DDBJ databases">
        <authorList>
            <person name="Glass J.I."/>
            <person name="Benders G.A."/>
            <person name="Durkin A.S."/>
            <person name="Farmerie W.G."/>
            <person name="Hlavinka K."/>
            <person name="Hostetler J."/>
            <person name="Jackson J."/>
            <person name="May M.A."/>
            <person name="Miller R.H."/>
            <person name="Paralanov V."/>
            <person name="Radune D."/>
            <person name="Szczypinski B."/>
            <person name="Brown D.R."/>
        </authorList>
    </citation>
    <scope>NUCLEOTIDE SEQUENCE [LARGE SCALE GENOMIC DNA]</scope>
    <source>
        <strain evidence="2 3">A21JP2</strain>
    </source>
</reference>
<accession>D4XWB3</accession>